<dbReference type="EMBL" id="CP071793">
    <property type="protein sequence ID" value="QTD48626.1"/>
    <property type="molecule type" value="Genomic_DNA"/>
</dbReference>
<gene>
    <name evidence="1" type="ORF">J3U87_23850</name>
</gene>
<keyword evidence="2" id="KW-1185">Reference proteome</keyword>
<evidence type="ECO:0000313" key="2">
    <source>
        <dbReference type="Proteomes" id="UP000663929"/>
    </source>
</evidence>
<dbReference type="Proteomes" id="UP000663929">
    <property type="component" value="Chromosome"/>
</dbReference>
<dbReference type="RefSeq" id="WP_237378279.1">
    <property type="nucleotide sequence ID" value="NZ_CP071793.1"/>
</dbReference>
<dbReference type="AlphaFoldDB" id="A0A8A4TF98"/>
<name>A0A8A4TF98_SULCO</name>
<organism evidence="1 2">
    <name type="scientific">Sulfidibacter corallicola</name>
    <dbReference type="NCBI Taxonomy" id="2818388"/>
    <lineage>
        <taxon>Bacteria</taxon>
        <taxon>Pseudomonadati</taxon>
        <taxon>Acidobacteriota</taxon>
        <taxon>Holophagae</taxon>
        <taxon>Acanthopleuribacterales</taxon>
        <taxon>Acanthopleuribacteraceae</taxon>
        <taxon>Sulfidibacter</taxon>
    </lineage>
</organism>
<accession>A0A8A4TF98</accession>
<evidence type="ECO:0000313" key="1">
    <source>
        <dbReference type="EMBL" id="QTD48626.1"/>
    </source>
</evidence>
<dbReference type="KEGG" id="scor:J3U87_23850"/>
<proteinExistence type="predicted"/>
<protein>
    <submittedName>
        <fullName evidence="1">Uncharacterized protein</fullName>
    </submittedName>
</protein>
<sequence>MSSLRHERFQLGLMGFAAAVILGAALVQVQAIRNLPVLLLDEARDLPILAEAETGIDAQYTRCKAVLVALGGVLAAVAPYEDPTRAEAALSAWTHNETLMRRLQGYRHKLSAALPDEPRRVLMRTDPKQHIQIFRTHESGFTANVTFTVVRESDHREWFTCHFEVRLDRADVTLANPMGFALTYVKPLDHFSFWEETP</sequence>
<reference evidence="1" key="1">
    <citation type="submission" date="2021-03" db="EMBL/GenBank/DDBJ databases">
        <title>Acanthopleuribacteraceae sp. M133.</title>
        <authorList>
            <person name="Wang G."/>
        </authorList>
    </citation>
    <scope>NUCLEOTIDE SEQUENCE</scope>
    <source>
        <strain evidence="1">M133</strain>
    </source>
</reference>